<dbReference type="GO" id="GO:0008270">
    <property type="term" value="F:zinc ion binding"/>
    <property type="evidence" value="ECO:0007669"/>
    <property type="project" value="UniProtKB-KW"/>
</dbReference>
<keyword evidence="1" id="KW-0863">Zinc-finger</keyword>
<sequence>MSFGFSVGDIIAGANLLITSINALNDGAGASFEYRAVTATLHQTTAALQGLNELELVEDAHREALEVAASQCGVTILQFVNRINKFETRLGEGETVRSWKGVLRKLEWSLYSKDEVRRFQAYLQGDLLALQTTLQRVHLAITLTGLQETRTTLSRVETRLDEAIAMRSLVLRALSRCFIDFRGLFMAVFCTNLRVISCLLSGPRRPPQIQEERPIYVEDPHGRTIPILCSWIEGWDDFDALLKIQFKRLPGLKKIAAREYLLKDVVSSAEITQSMKVGMVFVPGKKITMSMVFTTHPHKASQTCPKCFSNAQSTYTGNPQIECSACGLYYSISRLTRPQVQDRPELMKIMLPVAPHEAWHSNPKAATQRTPPTSGGHEPGQPRSTAREVLVLECIEDFSRIHIVEVPKRLKLHAPGERPNQEQLLSNDKRASEKTLGATTAVHPDRIRLGEALLDIDDTNGRIEAARDFSRSFVKDAIEYLRMAFFGLERYWQTKNYFDLCMRAEFICGPIGNLGFTEAEDALMQIYRLRQLPDDETKLKKMRLLMNVANSQFEQGSQALARTFNVAAELGVDDDPGSAARH</sequence>
<dbReference type="InterPro" id="IPR054464">
    <property type="entry name" value="ULD_fung"/>
</dbReference>
<feature type="domain" description="GATA-type" evidence="3">
    <location>
        <begin position="298"/>
        <end position="350"/>
    </location>
</feature>
<dbReference type="InterPro" id="IPR000679">
    <property type="entry name" value="Znf_GATA"/>
</dbReference>
<feature type="compositionally biased region" description="Polar residues" evidence="2">
    <location>
        <begin position="364"/>
        <end position="373"/>
    </location>
</feature>
<evidence type="ECO:0000259" key="3">
    <source>
        <dbReference type="PROSITE" id="PS50114"/>
    </source>
</evidence>
<keyword evidence="5" id="KW-1185">Reference proteome</keyword>
<dbReference type="EMBL" id="ML977312">
    <property type="protein sequence ID" value="KAF2121578.1"/>
    <property type="molecule type" value="Genomic_DNA"/>
</dbReference>
<feature type="region of interest" description="Disordered" evidence="2">
    <location>
        <begin position="357"/>
        <end position="384"/>
    </location>
</feature>
<dbReference type="OrthoDB" id="3045089at2759"/>
<evidence type="ECO:0000256" key="1">
    <source>
        <dbReference type="PROSITE-ProRule" id="PRU00094"/>
    </source>
</evidence>
<dbReference type="AlphaFoldDB" id="A0A6A5ZTE6"/>
<organism evidence="4 5">
    <name type="scientific">Lophiotrema nucula</name>
    <dbReference type="NCBI Taxonomy" id="690887"/>
    <lineage>
        <taxon>Eukaryota</taxon>
        <taxon>Fungi</taxon>
        <taxon>Dikarya</taxon>
        <taxon>Ascomycota</taxon>
        <taxon>Pezizomycotina</taxon>
        <taxon>Dothideomycetes</taxon>
        <taxon>Pleosporomycetidae</taxon>
        <taxon>Pleosporales</taxon>
        <taxon>Lophiotremataceae</taxon>
        <taxon>Lophiotrema</taxon>
    </lineage>
</organism>
<dbReference type="GO" id="GO:0006355">
    <property type="term" value="P:regulation of DNA-templated transcription"/>
    <property type="evidence" value="ECO:0007669"/>
    <property type="project" value="InterPro"/>
</dbReference>
<keyword evidence="1" id="KW-0862">Zinc</keyword>
<dbReference type="PROSITE" id="PS50114">
    <property type="entry name" value="GATA_ZN_FINGER_2"/>
    <property type="match status" value="1"/>
</dbReference>
<accession>A0A6A5ZTE6</accession>
<dbReference type="Pfam" id="PF22893">
    <property type="entry name" value="ULD_2"/>
    <property type="match status" value="1"/>
</dbReference>
<evidence type="ECO:0000256" key="2">
    <source>
        <dbReference type="SAM" id="MobiDB-lite"/>
    </source>
</evidence>
<keyword evidence="1" id="KW-0479">Metal-binding</keyword>
<proteinExistence type="predicted"/>
<dbReference type="PANTHER" id="PTHR38886:SF1">
    <property type="entry name" value="NACHT-NTPASE AND P-LOOP NTPASES N-TERMINAL DOMAIN-CONTAINING PROTEIN"/>
    <property type="match status" value="1"/>
</dbReference>
<dbReference type="PANTHER" id="PTHR38886">
    <property type="entry name" value="SESA DOMAIN-CONTAINING PROTEIN"/>
    <property type="match status" value="1"/>
</dbReference>
<reference evidence="4" key="1">
    <citation type="journal article" date="2020" name="Stud. Mycol.">
        <title>101 Dothideomycetes genomes: a test case for predicting lifestyles and emergence of pathogens.</title>
        <authorList>
            <person name="Haridas S."/>
            <person name="Albert R."/>
            <person name="Binder M."/>
            <person name="Bloem J."/>
            <person name="Labutti K."/>
            <person name="Salamov A."/>
            <person name="Andreopoulos B."/>
            <person name="Baker S."/>
            <person name="Barry K."/>
            <person name="Bills G."/>
            <person name="Bluhm B."/>
            <person name="Cannon C."/>
            <person name="Castanera R."/>
            <person name="Culley D."/>
            <person name="Daum C."/>
            <person name="Ezra D."/>
            <person name="Gonzalez J."/>
            <person name="Henrissat B."/>
            <person name="Kuo A."/>
            <person name="Liang C."/>
            <person name="Lipzen A."/>
            <person name="Lutzoni F."/>
            <person name="Magnuson J."/>
            <person name="Mondo S."/>
            <person name="Nolan M."/>
            <person name="Ohm R."/>
            <person name="Pangilinan J."/>
            <person name="Park H.-J."/>
            <person name="Ramirez L."/>
            <person name="Alfaro M."/>
            <person name="Sun H."/>
            <person name="Tritt A."/>
            <person name="Yoshinaga Y."/>
            <person name="Zwiers L.-H."/>
            <person name="Turgeon B."/>
            <person name="Goodwin S."/>
            <person name="Spatafora J."/>
            <person name="Crous P."/>
            <person name="Grigoriev I."/>
        </authorList>
    </citation>
    <scope>NUCLEOTIDE SEQUENCE</scope>
    <source>
        <strain evidence="4">CBS 627.86</strain>
    </source>
</reference>
<name>A0A6A5ZTE6_9PLEO</name>
<protein>
    <recommendedName>
        <fullName evidence="3">GATA-type domain-containing protein</fullName>
    </recommendedName>
</protein>
<evidence type="ECO:0000313" key="4">
    <source>
        <dbReference type="EMBL" id="KAF2121578.1"/>
    </source>
</evidence>
<evidence type="ECO:0000313" key="5">
    <source>
        <dbReference type="Proteomes" id="UP000799770"/>
    </source>
</evidence>
<dbReference type="GO" id="GO:0043565">
    <property type="term" value="F:sequence-specific DNA binding"/>
    <property type="evidence" value="ECO:0007669"/>
    <property type="project" value="InterPro"/>
</dbReference>
<dbReference type="Proteomes" id="UP000799770">
    <property type="component" value="Unassembled WGS sequence"/>
</dbReference>
<gene>
    <name evidence="4" type="ORF">BDV96DRAFT_640964</name>
</gene>